<gene>
    <name evidence="1" type="ordered locus">BS1330_I1559</name>
</gene>
<sequence>MSTGTQIDCSLQPGITKNANYSGRRQIKVKRLRFSSGPLLCQ</sequence>
<dbReference type="KEGG" id="bsi:BS1330_I1559"/>
<dbReference type="HOGENOM" id="CLU_3248207_0_0_5"/>
<protein>
    <submittedName>
        <fullName evidence="1">Uncharacterized protein</fullName>
    </submittedName>
</protein>
<dbReference type="KEGG" id="bms:BR1565"/>
<dbReference type="EMBL" id="CP002997">
    <property type="protein sequence ID" value="AEM18887.1"/>
    <property type="molecule type" value="Genomic_DNA"/>
</dbReference>
<dbReference type="AlphaFoldDB" id="A0A0H3G4Q6"/>
<proteinExistence type="predicted"/>
<organism evidence="1 2">
    <name type="scientific">Brucella suis biovar 1 (strain 1330)</name>
    <dbReference type="NCBI Taxonomy" id="204722"/>
    <lineage>
        <taxon>Bacteria</taxon>
        <taxon>Pseudomonadati</taxon>
        <taxon>Pseudomonadota</taxon>
        <taxon>Alphaproteobacteria</taxon>
        <taxon>Hyphomicrobiales</taxon>
        <taxon>Brucellaceae</taxon>
        <taxon>Brucella/Ochrobactrum group</taxon>
        <taxon>Brucella</taxon>
    </lineage>
</organism>
<name>A0A0H3G4Q6_BRUSU</name>
<evidence type="ECO:0000313" key="2">
    <source>
        <dbReference type="Proteomes" id="UP000007104"/>
    </source>
</evidence>
<reference evidence="1 2" key="1">
    <citation type="journal article" date="2011" name="J. Bacteriol.">
        <title>Revised genome sequence of Brucella suis 1330.</title>
        <authorList>
            <person name="Tae H."/>
            <person name="Shallom S."/>
            <person name="Settlage R."/>
            <person name="Preston D."/>
            <person name="Adams L.G."/>
            <person name="Garner H.R."/>
        </authorList>
    </citation>
    <scope>NUCLEOTIDE SEQUENCE [LARGE SCALE GENOMIC DNA]</scope>
    <source>
        <strain evidence="1 2">1330</strain>
    </source>
</reference>
<accession>A0A0H3G4Q6</accession>
<keyword evidence="2" id="KW-1185">Reference proteome</keyword>
<dbReference type="Proteomes" id="UP000007104">
    <property type="component" value="Chromosome I"/>
</dbReference>
<evidence type="ECO:0000313" key="1">
    <source>
        <dbReference type="EMBL" id="AEM18887.1"/>
    </source>
</evidence>